<evidence type="ECO:0000313" key="4">
    <source>
        <dbReference type="Proteomes" id="UP000230605"/>
    </source>
</evidence>
<proteinExistence type="predicted"/>
<evidence type="ECO:0000313" key="3">
    <source>
        <dbReference type="EMBL" id="WPB07138.1"/>
    </source>
</evidence>
<gene>
    <name evidence="2" type="ORF">CB0940_10421</name>
    <name evidence="3" type="ORF">RHO25_011798</name>
</gene>
<evidence type="ECO:0000313" key="5">
    <source>
        <dbReference type="Proteomes" id="UP001302367"/>
    </source>
</evidence>
<dbReference type="GO" id="GO:0005524">
    <property type="term" value="F:ATP binding"/>
    <property type="evidence" value="ECO:0007669"/>
    <property type="project" value="InterPro"/>
</dbReference>
<dbReference type="Proteomes" id="UP000230605">
    <property type="component" value="Chromosome 8"/>
</dbReference>
<reference evidence="3 5" key="2">
    <citation type="submission" date="2023-09" db="EMBL/GenBank/DDBJ databases">
        <title>Complete-Gapless Cercospora beticola genome.</title>
        <authorList>
            <person name="Wyatt N.A."/>
            <person name="Spanner R.E."/>
            <person name="Bolton M.D."/>
        </authorList>
    </citation>
    <scope>NUCLEOTIDE SEQUENCE [LARGE SCALE GENOMIC DNA]</scope>
    <source>
        <strain evidence="3">Cb09-40</strain>
    </source>
</reference>
<dbReference type="AlphaFoldDB" id="A0A2G5HT57"/>
<dbReference type="GO" id="GO:0004672">
    <property type="term" value="F:protein kinase activity"/>
    <property type="evidence" value="ECO:0007669"/>
    <property type="project" value="InterPro"/>
</dbReference>
<protein>
    <recommendedName>
        <fullName evidence="1">Protein kinase domain-containing protein</fullName>
    </recommendedName>
</protein>
<feature type="domain" description="Protein kinase" evidence="1">
    <location>
        <begin position="96"/>
        <end position="328"/>
    </location>
</feature>
<dbReference type="PROSITE" id="PS50011">
    <property type="entry name" value="PROTEIN_KINASE_DOM"/>
    <property type="match status" value="1"/>
</dbReference>
<organism evidence="2 4">
    <name type="scientific">Cercospora beticola</name>
    <name type="common">Sugarbeet leaf spot fungus</name>
    <dbReference type="NCBI Taxonomy" id="122368"/>
    <lineage>
        <taxon>Eukaryota</taxon>
        <taxon>Fungi</taxon>
        <taxon>Dikarya</taxon>
        <taxon>Ascomycota</taxon>
        <taxon>Pezizomycotina</taxon>
        <taxon>Dothideomycetes</taxon>
        <taxon>Dothideomycetidae</taxon>
        <taxon>Mycosphaerellales</taxon>
        <taxon>Mycosphaerellaceae</taxon>
        <taxon>Cercospora</taxon>
    </lineage>
</organism>
<reference evidence="2 4" key="1">
    <citation type="submission" date="2015-10" db="EMBL/GenBank/DDBJ databases">
        <title>The cercosporin biosynthetic gene cluster was horizontally transferred to several fungal lineages and shown to be expanded in Cercospora beticola based on microsynteny with recipient genomes.</title>
        <authorList>
            <person name="De Jonge R."/>
            <person name="Ebert M.K."/>
            <person name="Suttle J.C."/>
            <person name="Jurick Ii W.M."/>
            <person name="Secor G.A."/>
            <person name="Thomma B.P."/>
            <person name="Van De Peer Y."/>
            <person name="Bolton M.D."/>
        </authorList>
    </citation>
    <scope>NUCLEOTIDE SEQUENCE [LARGE SCALE GENOMIC DNA]</scope>
    <source>
        <strain evidence="2 4">09-40</strain>
    </source>
</reference>
<dbReference type="OrthoDB" id="5134445at2759"/>
<dbReference type="InterPro" id="IPR011009">
    <property type="entry name" value="Kinase-like_dom_sf"/>
</dbReference>
<evidence type="ECO:0000259" key="1">
    <source>
        <dbReference type="PROSITE" id="PS50011"/>
    </source>
</evidence>
<name>A0A2G5HT57_CERBT</name>
<dbReference type="InterPro" id="IPR000719">
    <property type="entry name" value="Prot_kinase_dom"/>
</dbReference>
<keyword evidence="5" id="KW-1185">Reference proteome</keyword>
<dbReference type="Gene3D" id="1.10.510.10">
    <property type="entry name" value="Transferase(Phosphotransferase) domain 1"/>
    <property type="match status" value="1"/>
</dbReference>
<dbReference type="EMBL" id="CP134191">
    <property type="protein sequence ID" value="WPB07138.1"/>
    <property type="molecule type" value="Genomic_DNA"/>
</dbReference>
<sequence>MATDTHQKSYAVGDILSLHTNSLDNAPRTLQAKIIQLYEPFTLSCVATVEINASDLGITDSPIEPAKAILKLYDRRFASQLRKESKIEPWTAATEEAYIDIIKNGEAAEFVRKLNDDSIDFEEPEEGWSTAENEAYLHDKCSDLFSDETKAYDVMKTLQGKQIPRLYSAVSLPLEQSNLGEPLEQDSDLLSIPGISLEYIPGPTLSTMTDVIPRQSWQRIVEQAVQNVRAYSSLGFLNSDVRPSNFVVNEQVPDGHERRVVMLDFAVCEFREDDQSDEEWGRLKWREDEENAVGCVMEGILERLGFDLGYVRSSQWKKYAIPAEDVWS</sequence>
<evidence type="ECO:0000313" key="2">
    <source>
        <dbReference type="EMBL" id="PIA95706.1"/>
    </source>
</evidence>
<dbReference type="EMBL" id="LKMD01000103">
    <property type="protein sequence ID" value="PIA95706.1"/>
    <property type="molecule type" value="Genomic_DNA"/>
</dbReference>
<dbReference type="Proteomes" id="UP001302367">
    <property type="component" value="Chromosome 8"/>
</dbReference>
<accession>A0A2G5HT57</accession>
<dbReference type="SUPFAM" id="SSF56112">
    <property type="entry name" value="Protein kinase-like (PK-like)"/>
    <property type="match status" value="1"/>
</dbReference>